<gene>
    <name evidence="1" type="ORF">NB063_10615</name>
</gene>
<proteinExistence type="predicted"/>
<keyword evidence="2" id="KW-1185">Reference proteome</keyword>
<accession>A0ABT0U2M5</accession>
<dbReference type="Proteomes" id="UP001202961">
    <property type="component" value="Unassembled WGS sequence"/>
</dbReference>
<protein>
    <submittedName>
        <fullName evidence="1">Uncharacterized protein</fullName>
    </submittedName>
</protein>
<name>A0ABT0U2M5_9BACT</name>
<dbReference type="RefSeq" id="WP_250928702.1">
    <property type="nucleotide sequence ID" value="NZ_JAMQBK010000028.1"/>
</dbReference>
<dbReference type="EMBL" id="JAMQBK010000028">
    <property type="protein sequence ID" value="MCM2371061.1"/>
    <property type="molecule type" value="Genomic_DNA"/>
</dbReference>
<comment type="caution">
    <text evidence="1">The sequence shown here is derived from an EMBL/GenBank/DDBJ whole genome shotgun (WGS) entry which is preliminary data.</text>
</comment>
<organism evidence="1 2">
    <name type="scientific">Aporhodopirellula aestuarii</name>
    <dbReference type="NCBI Taxonomy" id="2950107"/>
    <lineage>
        <taxon>Bacteria</taxon>
        <taxon>Pseudomonadati</taxon>
        <taxon>Planctomycetota</taxon>
        <taxon>Planctomycetia</taxon>
        <taxon>Pirellulales</taxon>
        <taxon>Pirellulaceae</taxon>
        <taxon>Aporhodopirellula</taxon>
    </lineage>
</organism>
<evidence type="ECO:0000313" key="1">
    <source>
        <dbReference type="EMBL" id="MCM2371061.1"/>
    </source>
</evidence>
<sequence>MNHQCSGELGIAWGTSTPRPASVVSNMRAGGYRFVIQHHTIYVGGWAVQKAAYNLRIMLRLTKDHPTKSCCFSRTLLPTKSFLTALNEHGIPAQRQGKHYLVARNVTLPHGPISVCMILDNLFPTFDQGQFVFDPAPSAWGEFTIEHVVVKAIVSSDAGPTQSAPKPDNCRQ</sequence>
<reference evidence="1 2" key="1">
    <citation type="journal article" date="2022" name="Syst. Appl. Microbiol.">
        <title>Rhodopirellula aestuarii sp. nov., a novel member of the genus Rhodopirellula isolated from brackish sediments collected in the Tagus River estuary, Portugal.</title>
        <authorList>
            <person name="Vitorino I.R."/>
            <person name="Klimek D."/>
            <person name="Calusinska M."/>
            <person name="Lobo-da-Cunha A."/>
            <person name="Vasconcelos V."/>
            <person name="Lage O.M."/>
        </authorList>
    </citation>
    <scope>NUCLEOTIDE SEQUENCE [LARGE SCALE GENOMIC DNA]</scope>
    <source>
        <strain evidence="1 2">ICT_H3.1</strain>
    </source>
</reference>
<evidence type="ECO:0000313" key="2">
    <source>
        <dbReference type="Proteomes" id="UP001202961"/>
    </source>
</evidence>